<reference evidence="1" key="1">
    <citation type="submission" date="2022-01" db="EMBL/GenBank/DDBJ databases">
        <title>Genome Sequence Resource for Two Populations of Ditylenchus destructor, the Migratory Endoparasitic Phytonematode.</title>
        <authorList>
            <person name="Zhang H."/>
            <person name="Lin R."/>
            <person name="Xie B."/>
        </authorList>
    </citation>
    <scope>NUCLEOTIDE SEQUENCE</scope>
    <source>
        <strain evidence="1">BazhouSP</strain>
    </source>
</reference>
<comment type="caution">
    <text evidence="1">The sequence shown here is derived from an EMBL/GenBank/DDBJ whole genome shotgun (WGS) entry which is preliminary data.</text>
</comment>
<accession>A0AAD4N1A4</accession>
<dbReference type="Proteomes" id="UP001201812">
    <property type="component" value="Unassembled WGS sequence"/>
</dbReference>
<organism evidence="1 2">
    <name type="scientific">Ditylenchus destructor</name>
    <dbReference type="NCBI Taxonomy" id="166010"/>
    <lineage>
        <taxon>Eukaryota</taxon>
        <taxon>Metazoa</taxon>
        <taxon>Ecdysozoa</taxon>
        <taxon>Nematoda</taxon>
        <taxon>Chromadorea</taxon>
        <taxon>Rhabditida</taxon>
        <taxon>Tylenchina</taxon>
        <taxon>Tylenchomorpha</taxon>
        <taxon>Sphaerularioidea</taxon>
        <taxon>Anguinidae</taxon>
        <taxon>Anguininae</taxon>
        <taxon>Ditylenchus</taxon>
    </lineage>
</organism>
<protein>
    <submittedName>
        <fullName evidence="1">Uncharacterized protein</fullName>
    </submittedName>
</protein>
<dbReference type="AlphaFoldDB" id="A0AAD4N1A4"/>
<evidence type="ECO:0000313" key="1">
    <source>
        <dbReference type="EMBL" id="KAI1710210.1"/>
    </source>
</evidence>
<gene>
    <name evidence="1" type="ORF">DdX_10889</name>
</gene>
<evidence type="ECO:0000313" key="2">
    <source>
        <dbReference type="Proteomes" id="UP001201812"/>
    </source>
</evidence>
<sequence>MAVGPRTIFLQCSNTTVHNRKKEVVCVRLTTATVIFPLPIVCVSLPCRSNRNRNPFLGWNLVHSSSPATVPFDSARGMHRHHRRLNFSSFSSQIS</sequence>
<proteinExistence type="predicted"/>
<dbReference type="EMBL" id="JAKKPZ010000027">
    <property type="protein sequence ID" value="KAI1710210.1"/>
    <property type="molecule type" value="Genomic_DNA"/>
</dbReference>
<keyword evidence="2" id="KW-1185">Reference proteome</keyword>
<name>A0AAD4N1A4_9BILA</name>